<evidence type="ECO:0000313" key="1">
    <source>
        <dbReference type="EMBL" id="TQE97800.1"/>
    </source>
</evidence>
<dbReference type="InterPro" id="IPR036188">
    <property type="entry name" value="FAD/NAD-bd_sf"/>
</dbReference>
<organism evidence="1 2">
    <name type="scientific">Spiribacter salinus</name>
    <dbReference type="NCBI Taxonomy" id="1335746"/>
    <lineage>
        <taxon>Bacteria</taxon>
        <taxon>Pseudomonadati</taxon>
        <taxon>Pseudomonadota</taxon>
        <taxon>Gammaproteobacteria</taxon>
        <taxon>Chromatiales</taxon>
        <taxon>Ectothiorhodospiraceae</taxon>
        <taxon>Spiribacter</taxon>
    </lineage>
</organism>
<dbReference type="EMBL" id="VIFK01000295">
    <property type="protein sequence ID" value="TQE97800.1"/>
    <property type="molecule type" value="Genomic_DNA"/>
</dbReference>
<dbReference type="Gene3D" id="3.50.50.60">
    <property type="entry name" value="FAD/NAD(P)-binding domain"/>
    <property type="match status" value="1"/>
</dbReference>
<evidence type="ECO:0000313" key="2">
    <source>
        <dbReference type="Proteomes" id="UP000315400"/>
    </source>
</evidence>
<dbReference type="PANTHER" id="PTHR16128">
    <property type="entry name" value="FAD/NAD(P)-BINDING OXIDOREDUCTASE FAMILY PROTEIN"/>
    <property type="match status" value="1"/>
</dbReference>
<dbReference type="Proteomes" id="UP000315400">
    <property type="component" value="Unassembled WGS sequence"/>
</dbReference>
<dbReference type="Gene3D" id="3.90.660.10">
    <property type="match status" value="1"/>
</dbReference>
<accession>A0A540VM18</accession>
<protein>
    <recommendedName>
        <fullName evidence="3">NAD(P)-binding protein</fullName>
    </recommendedName>
</protein>
<dbReference type="Pfam" id="PF13450">
    <property type="entry name" value="NAD_binding_8"/>
    <property type="match status" value="1"/>
</dbReference>
<dbReference type="AlphaFoldDB" id="A0A540VM18"/>
<dbReference type="STRING" id="1260251.SPISAL_04600"/>
<evidence type="ECO:0008006" key="3">
    <source>
        <dbReference type="Google" id="ProtNLM"/>
    </source>
</evidence>
<comment type="caution">
    <text evidence="1">The sequence shown here is derived from an EMBL/GenBank/DDBJ whole genome shotgun (WGS) entry which is preliminary data.</text>
</comment>
<dbReference type="PANTHER" id="PTHR16128:SF5">
    <property type="entry name" value="FAD_NAD(P)-BINDING OXIDOREDUCTASE FAMILY PROTEIN"/>
    <property type="match status" value="1"/>
</dbReference>
<name>A0A540VM18_9GAMM</name>
<sequence length="406" mass="42145">MPLSSTDPRTPNGLSVAIIGSGIAGASAARGLALSMPEALSRVTLYEIGRGPGGRASTRKTRAIPELRINHGAPYADISTPEGLAVLSSLGDAVAPYLGDRVLIDGKTGELRPREAGNGEALITGGNGEMAEFADRLLRDRDNTVLSPIVSAYSTMVRGLARGEDEGAPWVLTDKSQDEVGRADWLVVAGSGVAHPRWSDTFGGEPPLVQATSALEDPRLDAALECIGQQTAAPVLTVLFYCTGEAAAHWQRLGFNDGLIEGHSVLAKVSIQPCGDSGCAIVLHSTTAYARDNAGVHGSSSSAARVGDAASDTTREDELIEEMLAALAEIPGLPAIERSQCAFGPLLHRWGNAFPEGEPLPAALSVCPEARVAFCGDYISTAARMGSCESALLSGVHVADALSRLS</sequence>
<reference evidence="1 2" key="1">
    <citation type="submission" date="2019-06" db="EMBL/GenBank/DDBJ databases">
        <title>Metagenome assembled Genome of Spiribacter salinus SL48-SHIP from the microbial mat of Salt Lake 48 (Novosibirsk region, Russia).</title>
        <authorList>
            <person name="Shipova A."/>
            <person name="Rozanov A.S."/>
            <person name="Bryanskaya A.V."/>
            <person name="Peltek S.E."/>
        </authorList>
    </citation>
    <scope>NUCLEOTIDE SEQUENCE [LARGE SCALE GENOMIC DNA]</scope>
    <source>
        <strain evidence="1">SL48-SHIP-2</strain>
    </source>
</reference>
<proteinExistence type="predicted"/>
<gene>
    <name evidence="1" type="ORF">FKY71_15850</name>
</gene>
<dbReference type="SUPFAM" id="SSF51905">
    <property type="entry name" value="FAD/NAD(P)-binding domain"/>
    <property type="match status" value="1"/>
</dbReference>